<sequence length="330" mass="36073">MARNRAGAGLGFVGGWSRHVSHGERMPRMPRMQPLARTRRVLWARNGHACRMIVSLASGEEARQAAAERAAIRNGDSDSVVVVTGASRGLGLAFVQQLASRFKGKIVAGCRSPVDAPALNALWQFNPLRLTIEALDVTEEASVQRFAERVREFGNGRVDVLINCAGLLHDQQNGVMPERSLSALDPQIMELNFRVNAVGPALMSKHISPMMVTTRKQGRVFSVIANLSARVGSIGDNGLGGWHSYRMSKAAQNQLTRTASHELGKRGIVVIAMHPGTCDTDLSMPFQRNVKPEKLFAPDFAVTQLLDLIDALEASDNGHFFAYDRTPIVW</sequence>
<organism evidence="1 2">
    <name type="scientific">Porphyridium purpureum</name>
    <name type="common">Red alga</name>
    <name type="synonym">Porphyridium cruentum</name>
    <dbReference type="NCBI Taxonomy" id="35688"/>
    <lineage>
        <taxon>Eukaryota</taxon>
        <taxon>Rhodophyta</taxon>
        <taxon>Bangiophyceae</taxon>
        <taxon>Porphyridiales</taxon>
        <taxon>Porphyridiaceae</taxon>
        <taxon>Porphyridium</taxon>
    </lineage>
</organism>
<dbReference type="SUPFAM" id="SSF51735">
    <property type="entry name" value="NAD(P)-binding Rossmann-fold domains"/>
    <property type="match status" value="1"/>
</dbReference>
<dbReference type="InterPro" id="IPR051468">
    <property type="entry name" value="Fungal_SecMetab_SDRs"/>
</dbReference>
<dbReference type="Pfam" id="PF00106">
    <property type="entry name" value="adh_short"/>
    <property type="match status" value="1"/>
</dbReference>
<comment type="caution">
    <text evidence="1">The sequence shown here is derived from an EMBL/GenBank/DDBJ whole genome shotgun (WGS) entry which is preliminary data.</text>
</comment>
<proteinExistence type="predicted"/>
<protein>
    <submittedName>
        <fullName evidence="1">Putative oxidoreductase</fullName>
    </submittedName>
</protein>
<reference evidence="2" key="1">
    <citation type="journal article" date="2019" name="Nat. Commun.">
        <title>Expansion of phycobilisome linker gene families in mesophilic red algae.</title>
        <authorList>
            <person name="Lee J."/>
            <person name="Kim D."/>
            <person name="Bhattacharya D."/>
            <person name="Yoon H.S."/>
        </authorList>
    </citation>
    <scope>NUCLEOTIDE SEQUENCE [LARGE SCALE GENOMIC DNA]</scope>
    <source>
        <strain evidence="2">CCMP 1328</strain>
    </source>
</reference>
<gene>
    <name evidence="1" type="ORF">FVE85_9109</name>
</gene>
<dbReference type="OrthoDB" id="1933717at2759"/>
<dbReference type="GO" id="GO:0005737">
    <property type="term" value="C:cytoplasm"/>
    <property type="evidence" value="ECO:0007669"/>
    <property type="project" value="TreeGrafter"/>
</dbReference>
<dbReference type="CDD" id="cd05325">
    <property type="entry name" value="carb_red_sniffer_like_SDR_c"/>
    <property type="match status" value="1"/>
</dbReference>
<dbReference type="EMBL" id="VRMN01000008">
    <property type="protein sequence ID" value="KAA8492837.1"/>
    <property type="molecule type" value="Genomic_DNA"/>
</dbReference>
<keyword evidence="2" id="KW-1185">Reference proteome</keyword>
<dbReference type="InterPro" id="IPR036291">
    <property type="entry name" value="NAD(P)-bd_dom_sf"/>
</dbReference>
<dbReference type="OMA" id="GWENNPG"/>
<dbReference type="PRINTS" id="PR00081">
    <property type="entry name" value="GDHRDH"/>
</dbReference>
<dbReference type="PANTHER" id="PTHR43544:SF12">
    <property type="entry name" value="NAD(P)-BINDING ROSSMANN-FOLD SUPERFAMILY PROTEIN"/>
    <property type="match status" value="1"/>
</dbReference>
<dbReference type="Proteomes" id="UP000324585">
    <property type="component" value="Unassembled WGS sequence"/>
</dbReference>
<accession>A0A5J4YR07</accession>
<dbReference type="PANTHER" id="PTHR43544">
    <property type="entry name" value="SHORT-CHAIN DEHYDROGENASE/REDUCTASE"/>
    <property type="match status" value="1"/>
</dbReference>
<dbReference type="AlphaFoldDB" id="A0A5J4YR07"/>
<dbReference type="Gene3D" id="3.40.50.720">
    <property type="entry name" value="NAD(P)-binding Rossmann-like Domain"/>
    <property type="match status" value="1"/>
</dbReference>
<name>A0A5J4YR07_PORPP</name>
<dbReference type="InterPro" id="IPR002347">
    <property type="entry name" value="SDR_fam"/>
</dbReference>
<evidence type="ECO:0000313" key="2">
    <source>
        <dbReference type="Proteomes" id="UP000324585"/>
    </source>
</evidence>
<dbReference type="GO" id="GO:0016491">
    <property type="term" value="F:oxidoreductase activity"/>
    <property type="evidence" value="ECO:0007669"/>
    <property type="project" value="TreeGrafter"/>
</dbReference>
<evidence type="ECO:0000313" key="1">
    <source>
        <dbReference type="EMBL" id="KAA8492837.1"/>
    </source>
</evidence>